<evidence type="ECO:0000256" key="5">
    <source>
        <dbReference type="ARBA" id="ARBA00023125"/>
    </source>
</evidence>
<feature type="domain" description="Helicase HerA central" evidence="7">
    <location>
        <begin position="163"/>
        <end position="390"/>
    </location>
</feature>
<comment type="caution">
    <text evidence="9">The sequence shown here is derived from an EMBL/GenBank/DDBJ whole genome shotgun (WGS) entry which is preliminary data.</text>
</comment>
<dbReference type="Pfam" id="PF01935">
    <property type="entry name" value="DUF87"/>
    <property type="match status" value="1"/>
</dbReference>
<dbReference type="GO" id="GO:0003677">
    <property type="term" value="F:DNA binding"/>
    <property type="evidence" value="ECO:0007669"/>
    <property type="project" value="UniProtKB-KW"/>
</dbReference>
<dbReference type="PATRIC" id="fig|1200793.3.peg.1525"/>
<keyword evidence="9" id="KW-0548">Nucleotidyltransferase</keyword>
<dbReference type="GO" id="GO:0016779">
    <property type="term" value="F:nucleotidyltransferase activity"/>
    <property type="evidence" value="ECO:0007669"/>
    <property type="project" value="UniProtKB-KW"/>
</dbReference>
<dbReference type="PANTHER" id="PTHR42957">
    <property type="entry name" value="HELICASE MJ1565-RELATED"/>
    <property type="match status" value="1"/>
</dbReference>
<dbReference type="AlphaFoldDB" id="J7T4R7"/>
<dbReference type="Pfam" id="PF05872">
    <property type="entry name" value="HerA_C"/>
    <property type="match status" value="1"/>
</dbReference>
<evidence type="ECO:0000259" key="7">
    <source>
        <dbReference type="Pfam" id="PF01935"/>
    </source>
</evidence>
<proteinExistence type="predicted"/>
<keyword evidence="3" id="KW-0347">Helicase</keyword>
<keyword evidence="2" id="KW-0378">Hydrolase</keyword>
<keyword evidence="10" id="KW-1185">Reference proteome</keyword>
<evidence type="ECO:0000256" key="6">
    <source>
        <dbReference type="ARBA" id="ARBA00023235"/>
    </source>
</evidence>
<keyword evidence="4" id="KW-0067">ATP-binding</keyword>
<keyword evidence="5" id="KW-0238">DNA-binding</keyword>
<evidence type="ECO:0000256" key="3">
    <source>
        <dbReference type="ARBA" id="ARBA00022806"/>
    </source>
</evidence>
<protein>
    <submittedName>
        <fullName evidence="9">Nucleotidyltransferase</fullName>
        <ecNumber evidence="9">2.7.7.-</ecNumber>
    </submittedName>
</protein>
<keyword evidence="6" id="KW-0413">Isomerase</keyword>
<feature type="domain" description="Helicase HerA-like C-terminal" evidence="8">
    <location>
        <begin position="416"/>
        <end position="512"/>
    </location>
</feature>
<dbReference type="PANTHER" id="PTHR42957:SF1">
    <property type="entry name" value="HELICASE MJ1565-RELATED"/>
    <property type="match status" value="1"/>
</dbReference>
<dbReference type="InterPro" id="IPR002789">
    <property type="entry name" value="HerA_central"/>
</dbReference>
<evidence type="ECO:0000256" key="4">
    <source>
        <dbReference type="ARBA" id="ARBA00022840"/>
    </source>
</evidence>
<dbReference type="Gene3D" id="3.40.50.300">
    <property type="entry name" value="P-loop containing nucleotide triphosphate hydrolases"/>
    <property type="match status" value="2"/>
</dbReference>
<evidence type="ECO:0000256" key="1">
    <source>
        <dbReference type="ARBA" id="ARBA00022741"/>
    </source>
</evidence>
<dbReference type="EC" id="2.7.7.-" evidence="9"/>
<dbReference type="SUPFAM" id="SSF52540">
    <property type="entry name" value="P-loop containing nucleoside triphosphate hydrolases"/>
    <property type="match status" value="1"/>
</dbReference>
<keyword evidence="1" id="KW-0547">Nucleotide-binding</keyword>
<accession>J7T4R7</accession>
<dbReference type="GO" id="GO:0005524">
    <property type="term" value="F:ATP binding"/>
    <property type="evidence" value="ECO:0007669"/>
    <property type="project" value="UniProtKB-KW"/>
</dbReference>
<dbReference type="EMBL" id="ALIF01000006">
    <property type="protein sequence ID" value="EJO15535.1"/>
    <property type="molecule type" value="Genomic_DNA"/>
</dbReference>
<evidence type="ECO:0000313" key="9">
    <source>
        <dbReference type="EMBL" id="EJO15535.1"/>
    </source>
</evidence>
<dbReference type="InterPro" id="IPR033186">
    <property type="entry name" value="HerA_C"/>
</dbReference>
<sequence length="541" mass="61130">MIDNLYTIGDKNDFYLGMISQVYKNSSVVQVENLSWLKFRKIRKELLIPNTINFLVVVESTLGVFLGEVYQSKLPNSDSVHSALLKNDSEKIYPELSIDIIGVMSHNSNRFKLSGFATVGLTDRVYIANKKIIDIYLQSIELKSDSTANNETKLESFAKFSNMSSKEVSLYPSTLFDRHLMAIGTTNSGKSTSSLSILDKLVQNNKKVLIIDPTGEYLHSFDENENVRKLNLGIDTILDTGRLSFSQWATLFETNDSTQPAVLADAIKSLRYQKKGDLDGVYKKAGKTPVKVSQDMSSLKVKDTSFDLSLLSAQITEEAVELSRDMKTYIAGAFQFNQKQWLVQKIEYKLSNTRLSEFFASKTDKNSDLIEEINNFINNNIHSLYINTSSIGTSDSIGGMIIDLISTYIIDSKKKDDTAFVMYIDEVHRYTRYNQENSYHIGLTSIAREGRKKGIFLFLTTQNPQDVPKELLGQVGTLLVHRLTHQNELESIKNHLSEQSYKQITKLNQGEAILSSINLVRDLHLEIIKSNRNHANSTTLL</sequence>
<dbReference type="Proteomes" id="UP000006983">
    <property type="component" value="Unassembled WGS sequence"/>
</dbReference>
<reference evidence="9 10" key="1">
    <citation type="journal article" date="2012" name="J. Bacteriol.">
        <title>Genome Sequence of the Lantibiotic Bacteriocin Producer Streptococcus salivarius Strain K12.</title>
        <authorList>
            <person name="Barretto C."/>
            <person name="Alvarez-Martin P."/>
            <person name="Foata F."/>
            <person name="Renault P."/>
            <person name="Berger B."/>
        </authorList>
    </citation>
    <scope>NUCLEOTIDE SEQUENCE [LARGE SCALE GENOMIC DNA]</scope>
    <source>
        <strain evidence="9 10">K12</strain>
    </source>
</reference>
<gene>
    <name evidence="9" type="ORF">RSSL_00820</name>
</gene>
<dbReference type="RefSeq" id="WP_002891555.1">
    <property type="nucleotide sequence ID" value="NZ_ALIF01000006.1"/>
</dbReference>
<evidence type="ECO:0000256" key="2">
    <source>
        <dbReference type="ARBA" id="ARBA00022801"/>
    </source>
</evidence>
<organism evidence="9 10">
    <name type="scientific">Streptococcus salivarius K12</name>
    <dbReference type="NCBI Taxonomy" id="1200793"/>
    <lineage>
        <taxon>Bacteria</taxon>
        <taxon>Bacillati</taxon>
        <taxon>Bacillota</taxon>
        <taxon>Bacilli</taxon>
        <taxon>Lactobacillales</taxon>
        <taxon>Streptococcaceae</taxon>
        <taxon>Streptococcus</taxon>
    </lineage>
</organism>
<evidence type="ECO:0000313" key="10">
    <source>
        <dbReference type="Proteomes" id="UP000006983"/>
    </source>
</evidence>
<name>J7T4R7_STRSL</name>
<dbReference type="GO" id="GO:0004386">
    <property type="term" value="F:helicase activity"/>
    <property type="evidence" value="ECO:0007669"/>
    <property type="project" value="UniProtKB-KW"/>
</dbReference>
<dbReference type="GO" id="GO:0016787">
    <property type="term" value="F:hydrolase activity"/>
    <property type="evidence" value="ECO:0007669"/>
    <property type="project" value="UniProtKB-KW"/>
</dbReference>
<dbReference type="InterPro" id="IPR008571">
    <property type="entry name" value="HerA-like"/>
</dbReference>
<keyword evidence="9" id="KW-0808">Transferase</keyword>
<dbReference type="InterPro" id="IPR027417">
    <property type="entry name" value="P-loop_NTPase"/>
</dbReference>
<evidence type="ECO:0000259" key="8">
    <source>
        <dbReference type="Pfam" id="PF05872"/>
    </source>
</evidence>